<gene>
    <name evidence="1" type="ORF">GIB67_039318</name>
</gene>
<protein>
    <submittedName>
        <fullName evidence="1">Uncharacterized protein</fullName>
    </submittedName>
</protein>
<evidence type="ECO:0000313" key="1">
    <source>
        <dbReference type="EMBL" id="KAF6155987.1"/>
    </source>
</evidence>
<proteinExistence type="predicted"/>
<accession>A0A7J7MMD1</accession>
<comment type="caution">
    <text evidence="1">The sequence shown here is derived from an EMBL/GenBank/DDBJ whole genome shotgun (WGS) entry which is preliminary data.</text>
</comment>
<dbReference type="AlphaFoldDB" id="A0A7J7MMD1"/>
<keyword evidence="2" id="KW-1185">Reference proteome</keyword>
<organism evidence="1 2">
    <name type="scientific">Kingdonia uniflora</name>
    <dbReference type="NCBI Taxonomy" id="39325"/>
    <lineage>
        <taxon>Eukaryota</taxon>
        <taxon>Viridiplantae</taxon>
        <taxon>Streptophyta</taxon>
        <taxon>Embryophyta</taxon>
        <taxon>Tracheophyta</taxon>
        <taxon>Spermatophyta</taxon>
        <taxon>Magnoliopsida</taxon>
        <taxon>Ranunculales</taxon>
        <taxon>Circaeasteraceae</taxon>
        <taxon>Kingdonia</taxon>
    </lineage>
</organism>
<evidence type="ECO:0000313" key="2">
    <source>
        <dbReference type="Proteomes" id="UP000541444"/>
    </source>
</evidence>
<dbReference type="Proteomes" id="UP000541444">
    <property type="component" value="Unassembled WGS sequence"/>
</dbReference>
<reference evidence="1 2" key="1">
    <citation type="journal article" date="2020" name="IScience">
        <title>Genome Sequencing of the Endangered Kingdonia uniflora (Circaeasteraceae, Ranunculales) Reveals Potential Mechanisms of Evolutionary Specialization.</title>
        <authorList>
            <person name="Sun Y."/>
            <person name="Deng T."/>
            <person name="Zhang A."/>
            <person name="Moore M.J."/>
            <person name="Landis J.B."/>
            <person name="Lin N."/>
            <person name="Zhang H."/>
            <person name="Zhang X."/>
            <person name="Huang J."/>
            <person name="Zhang X."/>
            <person name="Sun H."/>
            <person name="Wang H."/>
        </authorList>
    </citation>
    <scope>NUCLEOTIDE SEQUENCE [LARGE SCALE GENOMIC DNA]</scope>
    <source>
        <strain evidence="1">TB1705</strain>
        <tissue evidence="1">Leaf</tissue>
    </source>
</reference>
<name>A0A7J7MMD1_9MAGN</name>
<sequence>MLSFWMRRMMLDYIGRKHTLRVSQGRGLQLLSRQWAAQRVSFSIKMSTLPLTETPSALHNDQVGRPKLSGIPLMHNVWRTRG</sequence>
<dbReference type="EMBL" id="JACGCM010001398">
    <property type="protein sequence ID" value="KAF6155987.1"/>
    <property type="molecule type" value="Genomic_DNA"/>
</dbReference>